<gene>
    <name evidence="2" type="ORF">RU96_GL000865</name>
</gene>
<organism evidence="2 3">
    <name type="scientific">Enterococcus canintestini</name>
    <dbReference type="NCBI Taxonomy" id="317010"/>
    <lineage>
        <taxon>Bacteria</taxon>
        <taxon>Bacillati</taxon>
        <taxon>Bacillota</taxon>
        <taxon>Bacilli</taxon>
        <taxon>Lactobacillales</taxon>
        <taxon>Enterococcaceae</taxon>
        <taxon>Enterococcus</taxon>
    </lineage>
</organism>
<proteinExistence type="predicted"/>
<evidence type="ECO:0000313" key="2">
    <source>
        <dbReference type="EMBL" id="OJG14412.1"/>
    </source>
</evidence>
<evidence type="ECO:0000313" key="3">
    <source>
        <dbReference type="Proteomes" id="UP000182835"/>
    </source>
</evidence>
<accession>A0A1L8R3U1</accession>
<dbReference type="EMBL" id="JXKG01000018">
    <property type="protein sequence ID" value="OJG14412.1"/>
    <property type="molecule type" value="Genomic_DNA"/>
</dbReference>
<protein>
    <submittedName>
        <fullName evidence="2">Uncharacterized protein</fullName>
    </submittedName>
</protein>
<dbReference type="STRING" id="317010.RU96_GL000865"/>
<evidence type="ECO:0000256" key="1">
    <source>
        <dbReference type="SAM" id="Coils"/>
    </source>
</evidence>
<name>A0A1L8R3U1_9ENTE</name>
<comment type="caution">
    <text evidence="2">The sequence shown here is derived from an EMBL/GenBank/DDBJ whole genome shotgun (WGS) entry which is preliminary data.</text>
</comment>
<dbReference type="Proteomes" id="UP000182835">
    <property type="component" value="Unassembled WGS sequence"/>
</dbReference>
<dbReference type="AlphaFoldDB" id="A0A1L8R3U1"/>
<sequence>MVILVLGGFWFVSERQEQGREIQRYQQELAKQKETLVENEQRLEKFSKQTETAPKETNNEGLITATSHLFSAVFDYHSDREKESVKARKEQASTFANQQALNGLFPKDADTITPSVTTVSRLEREPEIYLMASEKQEIKALVMVEYSVTIAGSNAQKGTFMYKVSFDPTAKQFTSVKNLGEIHVP</sequence>
<reference evidence="2 3" key="1">
    <citation type="submission" date="2014-12" db="EMBL/GenBank/DDBJ databases">
        <title>Draft genome sequences of 29 type strains of Enterococci.</title>
        <authorList>
            <person name="Zhong Z."/>
            <person name="Sun Z."/>
            <person name="Liu W."/>
            <person name="Zhang W."/>
            <person name="Zhang H."/>
        </authorList>
    </citation>
    <scope>NUCLEOTIDE SEQUENCE [LARGE SCALE GENOMIC DNA]</scope>
    <source>
        <strain evidence="2 3">DSM 21207</strain>
    </source>
</reference>
<keyword evidence="1" id="KW-0175">Coiled coil</keyword>
<feature type="coiled-coil region" evidence="1">
    <location>
        <begin position="15"/>
        <end position="49"/>
    </location>
</feature>